<feature type="domain" description="Carboxyltransferase" evidence="4">
    <location>
        <begin position="12"/>
        <end position="227"/>
    </location>
</feature>
<dbReference type="EMBL" id="JAKRYL010000034">
    <property type="protein sequence ID" value="MCL7749657.1"/>
    <property type="molecule type" value="Genomic_DNA"/>
</dbReference>
<dbReference type="Gene3D" id="3.30.1360.40">
    <property type="match status" value="1"/>
</dbReference>
<keyword evidence="1" id="KW-0547">Nucleotide-binding</keyword>
<accession>A0A9X2CWZ3</accession>
<dbReference type="InterPro" id="IPR029000">
    <property type="entry name" value="Cyclophilin-like_dom_sf"/>
</dbReference>
<dbReference type="GO" id="GO:0017168">
    <property type="term" value="F:5-oxoprolinase (ATP-hydrolyzing) activity"/>
    <property type="evidence" value="ECO:0007669"/>
    <property type="project" value="UniProtKB-EC"/>
</dbReference>
<gene>
    <name evidence="5" type="primary">pxpB</name>
    <name evidence="5" type="ORF">MF646_21290</name>
</gene>
<protein>
    <submittedName>
        <fullName evidence="5">5-oxoprolinase subunit PxpB</fullName>
        <ecNumber evidence="5">3.5.2.9</ecNumber>
    </submittedName>
</protein>
<dbReference type="EC" id="3.5.2.9" evidence="5"/>
<dbReference type="SMART" id="SM00796">
    <property type="entry name" value="AHS1"/>
    <property type="match status" value="1"/>
</dbReference>
<organism evidence="5 6">
    <name type="scientific">Halalkalibacter alkaliphilus</name>
    <dbReference type="NCBI Taxonomy" id="2917993"/>
    <lineage>
        <taxon>Bacteria</taxon>
        <taxon>Bacillati</taxon>
        <taxon>Bacillota</taxon>
        <taxon>Bacilli</taxon>
        <taxon>Bacillales</taxon>
        <taxon>Bacillaceae</taxon>
        <taxon>Halalkalibacter</taxon>
    </lineage>
</organism>
<reference evidence="5" key="1">
    <citation type="submission" date="2022-02" db="EMBL/GenBank/DDBJ databases">
        <title>Halalkalibacter sp. nov. isolated from Lonar Lake, India.</title>
        <authorList>
            <person name="Joshi A."/>
            <person name="Thite S."/>
            <person name="Lodha T."/>
        </authorList>
    </citation>
    <scope>NUCLEOTIDE SEQUENCE</scope>
    <source>
        <strain evidence="5">MEB205</strain>
    </source>
</reference>
<keyword evidence="6" id="KW-1185">Reference proteome</keyword>
<dbReference type="Proteomes" id="UP001139150">
    <property type="component" value="Unassembled WGS sequence"/>
</dbReference>
<evidence type="ECO:0000256" key="1">
    <source>
        <dbReference type="ARBA" id="ARBA00022741"/>
    </source>
</evidence>
<dbReference type="InterPro" id="IPR010016">
    <property type="entry name" value="PxpB"/>
</dbReference>
<dbReference type="PANTHER" id="PTHR34698">
    <property type="entry name" value="5-OXOPROLINASE SUBUNIT B"/>
    <property type="match status" value="1"/>
</dbReference>
<comment type="caution">
    <text evidence="5">The sequence shown here is derived from an EMBL/GenBank/DDBJ whole genome shotgun (WGS) entry which is preliminary data.</text>
</comment>
<sequence length="250" mass="27998">MVQLINKLDKEVKITRLSESAVVVSFGEEICFDLHEKVKALTNYLQDHSFVGLIETVPSFTSVTIFYDPIQIYKRERKVNHTNVESPSDFVCAYLKEAVQNLGKIDKHRTRIVEIPVCYGGAFGPDLDYVADHNDLSPEQVVKIHSSGDYLVYMVGFAPGFPYLGGMSEKIATPRREKPRIEIPQGSVGIAGMQTGVYSLSTPGGWQIIGRTPFDLFLKDKTPPSLLESGDVVRFRPITVEEYDDYKEGS</sequence>
<evidence type="ECO:0000259" key="4">
    <source>
        <dbReference type="SMART" id="SM00796"/>
    </source>
</evidence>
<proteinExistence type="predicted"/>
<dbReference type="InterPro" id="IPR003833">
    <property type="entry name" value="CT_C_D"/>
</dbReference>
<dbReference type="SUPFAM" id="SSF160467">
    <property type="entry name" value="PH0987 N-terminal domain-like"/>
    <property type="match status" value="1"/>
</dbReference>
<dbReference type="NCBIfam" id="TIGR00370">
    <property type="entry name" value="5-oxoprolinase subunit PxpB"/>
    <property type="match status" value="1"/>
</dbReference>
<keyword evidence="3" id="KW-0067">ATP-binding</keyword>
<evidence type="ECO:0000313" key="5">
    <source>
        <dbReference type="EMBL" id="MCL7749657.1"/>
    </source>
</evidence>
<dbReference type="Pfam" id="PF02682">
    <property type="entry name" value="CT_C_D"/>
    <property type="match status" value="1"/>
</dbReference>
<dbReference type="RefSeq" id="WP_250098512.1">
    <property type="nucleotide sequence ID" value="NZ_JAKRYL010000034.1"/>
</dbReference>
<keyword evidence="2 5" id="KW-0378">Hydrolase</keyword>
<evidence type="ECO:0000256" key="3">
    <source>
        <dbReference type="ARBA" id="ARBA00022840"/>
    </source>
</evidence>
<dbReference type="AlphaFoldDB" id="A0A9X2CWZ3"/>
<dbReference type="GO" id="GO:0005524">
    <property type="term" value="F:ATP binding"/>
    <property type="evidence" value="ECO:0007669"/>
    <property type="project" value="UniProtKB-KW"/>
</dbReference>
<dbReference type="Gene3D" id="2.40.100.10">
    <property type="entry name" value="Cyclophilin-like"/>
    <property type="match status" value="1"/>
</dbReference>
<evidence type="ECO:0000256" key="2">
    <source>
        <dbReference type="ARBA" id="ARBA00022801"/>
    </source>
</evidence>
<name>A0A9X2CWZ3_9BACI</name>
<dbReference type="SUPFAM" id="SSF50891">
    <property type="entry name" value="Cyclophilin-like"/>
    <property type="match status" value="1"/>
</dbReference>
<evidence type="ECO:0000313" key="6">
    <source>
        <dbReference type="Proteomes" id="UP001139150"/>
    </source>
</evidence>
<dbReference type="PANTHER" id="PTHR34698:SF2">
    <property type="entry name" value="5-OXOPROLINASE SUBUNIT B"/>
    <property type="match status" value="1"/>
</dbReference>